<protein>
    <submittedName>
        <fullName evidence="1">Uncharacterized protein</fullName>
    </submittedName>
</protein>
<evidence type="ECO:0000313" key="1">
    <source>
        <dbReference type="EMBL" id="XBS67224.1"/>
    </source>
</evidence>
<reference evidence="1" key="1">
    <citation type="submission" date="2024-06" db="EMBL/GenBank/DDBJ databases">
        <authorList>
            <person name="Dussert Y."/>
            <person name="Peccoud J."/>
            <person name="Pigeault R."/>
        </authorList>
    </citation>
    <scope>NUCLEOTIDE SEQUENCE</scope>
    <source>
        <strain evidence="1">WArc</strain>
    </source>
</reference>
<accession>A0AAU7Q276</accession>
<dbReference type="AlphaFoldDB" id="A0AAU7Q276"/>
<gene>
    <name evidence="1" type="ORF">ABLO99_00500</name>
</gene>
<sequence length="203" mass="23086">MARPKLYKYFNGAEDNLLTNAVEIRKYSLKNNIAVPGKLIGTINHEYGIFRNSADGEKGEFIFSDCTTKGKDVIVTDKDYVTYSRDEGKSQNPQRVFLFLAKYKDDGPCQNHCYSNNIELKIKDYVLDFVKIISNIYLYEGINLEKLFTDNKDLVIEVPSREPDMYDLLESMQCVANPIYADSVFLIISSALLTSIGVGRAYI</sequence>
<dbReference type="EMBL" id="CP157942">
    <property type="protein sequence ID" value="XBS67224.1"/>
    <property type="molecule type" value="Genomic_DNA"/>
</dbReference>
<proteinExistence type="predicted"/>
<name>A0AAU7Q276_9RICK</name>
<organism evidence="1">
    <name type="scientific">Wolbachia endosymbiont of Armadillidium arcangelii</name>
    <dbReference type="NCBI Taxonomy" id="3158571"/>
    <lineage>
        <taxon>Bacteria</taxon>
        <taxon>Pseudomonadati</taxon>
        <taxon>Pseudomonadota</taxon>
        <taxon>Alphaproteobacteria</taxon>
        <taxon>Rickettsiales</taxon>
        <taxon>Anaplasmataceae</taxon>
        <taxon>Wolbachieae</taxon>
        <taxon>Wolbachia</taxon>
    </lineage>
</organism>
<dbReference type="RefSeq" id="WP_349967762.1">
    <property type="nucleotide sequence ID" value="NZ_CP157942.1"/>
</dbReference>